<evidence type="ECO:0000313" key="3">
    <source>
        <dbReference type="Proteomes" id="UP000231530"/>
    </source>
</evidence>
<dbReference type="GO" id="GO:0005829">
    <property type="term" value="C:cytosol"/>
    <property type="evidence" value="ECO:0007669"/>
    <property type="project" value="TreeGrafter"/>
</dbReference>
<dbReference type="Gene3D" id="3.20.20.140">
    <property type="entry name" value="Metal-dependent hydrolases"/>
    <property type="match status" value="1"/>
</dbReference>
<comment type="caution">
    <text evidence="2">The sequence shown here is derived from an EMBL/GenBank/DDBJ whole genome shotgun (WGS) entry which is preliminary data.</text>
</comment>
<dbReference type="Proteomes" id="UP000231530">
    <property type="component" value="Unassembled WGS sequence"/>
</dbReference>
<dbReference type="GO" id="GO:0016788">
    <property type="term" value="F:hydrolase activity, acting on ester bonds"/>
    <property type="evidence" value="ECO:0007669"/>
    <property type="project" value="InterPro"/>
</dbReference>
<protein>
    <recommendedName>
        <fullName evidence="4">Hydrolase TatD</fullName>
    </recommendedName>
</protein>
<gene>
    <name evidence="2" type="ORF">COU32_04530</name>
</gene>
<dbReference type="InterPro" id="IPR018228">
    <property type="entry name" value="DNase_TatD-rel_CS"/>
</dbReference>
<dbReference type="InterPro" id="IPR032466">
    <property type="entry name" value="Metal_Hydrolase"/>
</dbReference>
<keyword evidence="1" id="KW-0378">Hydrolase</keyword>
<feature type="non-terminal residue" evidence="2">
    <location>
        <position position="81"/>
    </location>
</feature>
<evidence type="ECO:0000313" key="2">
    <source>
        <dbReference type="EMBL" id="PIR75978.1"/>
    </source>
</evidence>
<reference evidence="3" key="1">
    <citation type="submission" date="2017-09" db="EMBL/GenBank/DDBJ databases">
        <title>Depth-based differentiation of microbial function through sediment-hosted aquifers and enrichment of novel symbionts in the deep terrestrial subsurface.</title>
        <authorList>
            <person name="Probst A.J."/>
            <person name="Ladd B."/>
            <person name="Jarett J.K."/>
            <person name="Geller-Mcgrath D.E."/>
            <person name="Sieber C.M.K."/>
            <person name="Emerson J.B."/>
            <person name="Anantharaman K."/>
            <person name="Thomas B.C."/>
            <person name="Malmstrom R."/>
            <person name="Stieglmeier M."/>
            <person name="Klingl A."/>
            <person name="Woyke T."/>
            <person name="Ryan C.M."/>
            <person name="Banfield J.F."/>
        </authorList>
    </citation>
    <scope>NUCLEOTIDE SEQUENCE [LARGE SCALE GENOMIC DNA]</scope>
</reference>
<organism evidence="2 3">
    <name type="scientific">Candidatus Magasanikbacteria bacterium CG10_big_fil_rev_8_21_14_0_10_42_10</name>
    <dbReference type="NCBI Taxonomy" id="1974649"/>
    <lineage>
        <taxon>Bacteria</taxon>
        <taxon>Candidatus Magasanikiibacteriota</taxon>
    </lineage>
</organism>
<feature type="non-terminal residue" evidence="2">
    <location>
        <position position="1"/>
    </location>
</feature>
<dbReference type="PROSITE" id="PS01091">
    <property type="entry name" value="TATD_3"/>
    <property type="match status" value="1"/>
</dbReference>
<evidence type="ECO:0000256" key="1">
    <source>
        <dbReference type="ARBA" id="ARBA00022801"/>
    </source>
</evidence>
<dbReference type="EMBL" id="PFBY01000048">
    <property type="protein sequence ID" value="PIR75978.1"/>
    <property type="molecule type" value="Genomic_DNA"/>
</dbReference>
<dbReference type="Pfam" id="PF01026">
    <property type="entry name" value="TatD_DNase"/>
    <property type="match status" value="1"/>
</dbReference>
<sequence>PKKTDPQPQEWLNEVVEKVPLDRIVVETDSPYLAPHIVRGQRNEPWRVEEVVKRIASVRVLSMEELEAQLEKNSHALFPNM</sequence>
<accession>A0A2H0TUZ6</accession>
<dbReference type="SUPFAM" id="SSF51556">
    <property type="entry name" value="Metallo-dependent hydrolases"/>
    <property type="match status" value="1"/>
</dbReference>
<dbReference type="PANTHER" id="PTHR46124:SF2">
    <property type="entry name" value="D-AMINOACYL-TRNA DEACYLASE"/>
    <property type="match status" value="1"/>
</dbReference>
<name>A0A2H0TUZ6_9BACT</name>
<evidence type="ECO:0008006" key="4">
    <source>
        <dbReference type="Google" id="ProtNLM"/>
    </source>
</evidence>
<dbReference type="InterPro" id="IPR001130">
    <property type="entry name" value="TatD-like"/>
</dbReference>
<dbReference type="AlphaFoldDB" id="A0A2H0TUZ6"/>
<dbReference type="PANTHER" id="PTHR46124">
    <property type="entry name" value="D-AMINOACYL-TRNA DEACYLASE"/>
    <property type="match status" value="1"/>
</dbReference>
<proteinExistence type="predicted"/>